<evidence type="ECO:0000313" key="2">
    <source>
        <dbReference type="Proteomes" id="UP000799770"/>
    </source>
</evidence>
<dbReference type="Proteomes" id="UP000799770">
    <property type="component" value="Unassembled WGS sequence"/>
</dbReference>
<protein>
    <submittedName>
        <fullName evidence="1">Uncharacterized protein</fullName>
    </submittedName>
</protein>
<proteinExistence type="predicted"/>
<accession>A0A6A5Z217</accession>
<organism evidence="1 2">
    <name type="scientific">Lophiotrema nucula</name>
    <dbReference type="NCBI Taxonomy" id="690887"/>
    <lineage>
        <taxon>Eukaryota</taxon>
        <taxon>Fungi</taxon>
        <taxon>Dikarya</taxon>
        <taxon>Ascomycota</taxon>
        <taxon>Pezizomycotina</taxon>
        <taxon>Dothideomycetes</taxon>
        <taxon>Pleosporomycetidae</taxon>
        <taxon>Pleosporales</taxon>
        <taxon>Lophiotremataceae</taxon>
        <taxon>Lophiotrema</taxon>
    </lineage>
</organism>
<gene>
    <name evidence="1" type="ORF">BDV96DRAFT_579349</name>
</gene>
<dbReference type="EMBL" id="ML977329">
    <property type="protein sequence ID" value="KAF2112907.1"/>
    <property type="molecule type" value="Genomic_DNA"/>
</dbReference>
<evidence type="ECO:0000313" key="1">
    <source>
        <dbReference type="EMBL" id="KAF2112907.1"/>
    </source>
</evidence>
<name>A0A6A5Z217_9PLEO</name>
<sequence>MSNLFHYLRTLIPPILAFELFLGGQARITSLLTPRLYARAMAKAEGTRDALYPIIPFHDPERQTNVIGVLMMNVGAFGVESGERRRGSRGVQV</sequence>
<dbReference type="AlphaFoldDB" id="A0A6A5Z217"/>
<keyword evidence="2" id="KW-1185">Reference proteome</keyword>
<dbReference type="OrthoDB" id="3628479at2759"/>
<reference evidence="1" key="1">
    <citation type="journal article" date="2020" name="Stud. Mycol.">
        <title>101 Dothideomycetes genomes: a test case for predicting lifestyles and emergence of pathogens.</title>
        <authorList>
            <person name="Haridas S."/>
            <person name="Albert R."/>
            <person name="Binder M."/>
            <person name="Bloem J."/>
            <person name="Labutti K."/>
            <person name="Salamov A."/>
            <person name="Andreopoulos B."/>
            <person name="Baker S."/>
            <person name="Barry K."/>
            <person name="Bills G."/>
            <person name="Bluhm B."/>
            <person name="Cannon C."/>
            <person name="Castanera R."/>
            <person name="Culley D."/>
            <person name="Daum C."/>
            <person name="Ezra D."/>
            <person name="Gonzalez J."/>
            <person name="Henrissat B."/>
            <person name="Kuo A."/>
            <person name="Liang C."/>
            <person name="Lipzen A."/>
            <person name="Lutzoni F."/>
            <person name="Magnuson J."/>
            <person name="Mondo S."/>
            <person name="Nolan M."/>
            <person name="Ohm R."/>
            <person name="Pangilinan J."/>
            <person name="Park H.-J."/>
            <person name="Ramirez L."/>
            <person name="Alfaro M."/>
            <person name="Sun H."/>
            <person name="Tritt A."/>
            <person name="Yoshinaga Y."/>
            <person name="Zwiers L.-H."/>
            <person name="Turgeon B."/>
            <person name="Goodwin S."/>
            <person name="Spatafora J."/>
            <person name="Crous P."/>
            <person name="Grigoriev I."/>
        </authorList>
    </citation>
    <scope>NUCLEOTIDE SEQUENCE</scope>
    <source>
        <strain evidence="1">CBS 627.86</strain>
    </source>
</reference>